<dbReference type="GO" id="GO:0005737">
    <property type="term" value="C:cytoplasm"/>
    <property type="evidence" value="ECO:0007669"/>
    <property type="project" value="TreeGrafter"/>
</dbReference>
<dbReference type="Pfam" id="PF00004">
    <property type="entry name" value="AAA"/>
    <property type="match status" value="1"/>
</dbReference>
<protein>
    <submittedName>
        <fullName evidence="8">ATP-dependent Clp protease ATP-binding subunit</fullName>
    </submittedName>
</protein>
<dbReference type="SMART" id="SM01086">
    <property type="entry name" value="ClpB_D2-small"/>
    <property type="match status" value="1"/>
</dbReference>
<keyword evidence="4 6" id="KW-0143">Chaperone</keyword>
<reference evidence="8" key="1">
    <citation type="submission" date="2020-10" db="EMBL/GenBank/DDBJ databases">
        <authorList>
            <person name="Gilroy R."/>
        </authorList>
    </citation>
    <scope>NUCLEOTIDE SEQUENCE</scope>
    <source>
        <strain evidence="8">CHK184-20233</strain>
    </source>
</reference>
<dbReference type="PROSITE" id="PS00871">
    <property type="entry name" value="CLPAB_2"/>
    <property type="match status" value="1"/>
</dbReference>
<dbReference type="InterPro" id="IPR001270">
    <property type="entry name" value="ClpA/B"/>
</dbReference>
<dbReference type="GO" id="GO:0006508">
    <property type="term" value="P:proteolysis"/>
    <property type="evidence" value="ECO:0007669"/>
    <property type="project" value="UniProtKB-KW"/>
</dbReference>
<dbReference type="InterPro" id="IPR036628">
    <property type="entry name" value="Clp_N_dom_sf"/>
</dbReference>
<evidence type="ECO:0000256" key="2">
    <source>
        <dbReference type="ARBA" id="ARBA00022741"/>
    </source>
</evidence>
<dbReference type="InterPro" id="IPR004176">
    <property type="entry name" value="Clp_R_N"/>
</dbReference>
<reference evidence="8" key="2">
    <citation type="journal article" date="2021" name="PeerJ">
        <title>Extensive microbial diversity within the chicken gut microbiome revealed by metagenomics and culture.</title>
        <authorList>
            <person name="Gilroy R."/>
            <person name="Ravi A."/>
            <person name="Getino M."/>
            <person name="Pursley I."/>
            <person name="Horton D.L."/>
            <person name="Alikhan N.F."/>
            <person name="Baker D."/>
            <person name="Gharbi K."/>
            <person name="Hall N."/>
            <person name="Watson M."/>
            <person name="Adriaenssens E.M."/>
            <person name="Foster-Nyarko E."/>
            <person name="Jarju S."/>
            <person name="Secka A."/>
            <person name="Antonio M."/>
            <person name="Oren A."/>
            <person name="Chaudhuri R.R."/>
            <person name="La Ragione R."/>
            <person name="Hildebrand F."/>
            <person name="Pallen M.J."/>
        </authorList>
    </citation>
    <scope>NUCLEOTIDE SEQUENCE</scope>
    <source>
        <strain evidence="8">CHK184-20233</strain>
    </source>
</reference>
<comment type="similarity">
    <text evidence="6">Belongs to the ClpA/ClpB family.</text>
</comment>
<evidence type="ECO:0000256" key="4">
    <source>
        <dbReference type="ARBA" id="ARBA00023186"/>
    </source>
</evidence>
<dbReference type="Gene3D" id="1.10.8.60">
    <property type="match status" value="2"/>
</dbReference>
<dbReference type="CDD" id="cd00009">
    <property type="entry name" value="AAA"/>
    <property type="match status" value="1"/>
</dbReference>
<evidence type="ECO:0000313" key="8">
    <source>
        <dbReference type="EMBL" id="HIR59461.1"/>
    </source>
</evidence>
<dbReference type="InterPro" id="IPR019489">
    <property type="entry name" value="Clp_ATPase_C"/>
</dbReference>
<dbReference type="PANTHER" id="PTHR11638:SF111">
    <property type="entry name" value="ATP-DEPENDENT CLP PROTEASE ATP-BINDING SUBUNIT CLPA"/>
    <property type="match status" value="1"/>
</dbReference>
<feature type="domain" description="Clp R" evidence="7">
    <location>
        <begin position="2"/>
        <end position="143"/>
    </location>
</feature>
<evidence type="ECO:0000313" key="9">
    <source>
        <dbReference type="Proteomes" id="UP000824232"/>
    </source>
</evidence>
<dbReference type="PANTHER" id="PTHR11638">
    <property type="entry name" value="ATP-DEPENDENT CLP PROTEASE"/>
    <property type="match status" value="1"/>
</dbReference>
<dbReference type="PROSITE" id="PS51903">
    <property type="entry name" value="CLP_R"/>
    <property type="match status" value="1"/>
</dbReference>
<dbReference type="GO" id="GO:0016887">
    <property type="term" value="F:ATP hydrolysis activity"/>
    <property type="evidence" value="ECO:0007669"/>
    <property type="project" value="InterPro"/>
</dbReference>
<evidence type="ECO:0000259" key="7">
    <source>
        <dbReference type="PROSITE" id="PS51903"/>
    </source>
</evidence>
<evidence type="ECO:0000256" key="3">
    <source>
        <dbReference type="ARBA" id="ARBA00022840"/>
    </source>
</evidence>
<dbReference type="Pfam" id="PF02861">
    <property type="entry name" value="Clp_N"/>
    <property type="match status" value="1"/>
</dbReference>
<dbReference type="Gene3D" id="1.10.1780.10">
    <property type="entry name" value="Clp, N-terminal domain"/>
    <property type="match status" value="1"/>
</dbReference>
<dbReference type="Pfam" id="PF17871">
    <property type="entry name" value="AAA_lid_9"/>
    <property type="match status" value="1"/>
</dbReference>
<accession>A0A9D1DV60</accession>
<dbReference type="Pfam" id="PF10431">
    <property type="entry name" value="ClpB_D2-small"/>
    <property type="match status" value="1"/>
</dbReference>
<dbReference type="SMART" id="SM00382">
    <property type="entry name" value="AAA"/>
    <property type="match status" value="2"/>
</dbReference>
<dbReference type="InterPro" id="IPR050130">
    <property type="entry name" value="ClpA_ClpB"/>
</dbReference>
<dbReference type="GO" id="GO:0008233">
    <property type="term" value="F:peptidase activity"/>
    <property type="evidence" value="ECO:0007669"/>
    <property type="project" value="UniProtKB-KW"/>
</dbReference>
<dbReference type="CDD" id="cd19499">
    <property type="entry name" value="RecA-like_ClpB_Hsp104-like"/>
    <property type="match status" value="1"/>
</dbReference>
<dbReference type="GO" id="GO:0034605">
    <property type="term" value="P:cellular response to heat"/>
    <property type="evidence" value="ECO:0007669"/>
    <property type="project" value="TreeGrafter"/>
</dbReference>
<dbReference type="Proteomes" id="UP000824232">
    <property type="component" value="Unassembled WGS sequence"/>
</dbReference>
<evidence type="ECO:0000256" key="5">
    <source>
        <dbReference type="PROSITE-ProRule" id="PRU01251"/>
    </source>
</evidence>
<dbReference type="PRINTS" id="PR00300">
    <property type="entry name" value="CLPPROTEASEA"/>
</dbReference>
<dbReference type="InterPro" id="IPR018368">
    <property type="entry name" value="ClpA/B_CS1"/>
</dbReference>
<dbReference type="Pfam" id="PF07724">
    <property type="entry name" value="AAA_2"/>
    <property type="match status" value="1"/>
</dbReference>
<dbReference type="Gene3D" id="3.40.50.300">
    <property type="entry name" value="P-loop containing nucleotide triphosphate hydrolases"/>
    <property type="match status" value="2"/>
</dbReference>
<dbReference type="AlphaFoldDB" id="A0A9D1DV60"/>
<dbReference type="SUPFAM" id="SSF52540">
    <property type="entry name" value="P-loop containing nucleoside triphosphate hydrolases"/>
    <property type="match status" value="2"/>
</dbReference>
<evidence type="ECO:0000256" key="1">
    <source>
        <dbReference type="ARBA" id="ARBA00022737"/>
    </source>
</evidence>
<sequence length="762" mass="86519">MFSRFSEEAQKALILAKKEMNNLRHPYVGSEHLFLSILSMKDLEITKVLASYNITYEVFKSELIRIVGVGKNANQWFLYTPLLKRVIETAILNSKEKGEVEVSVNELLLAILEEGEGVAIRLLIGLNIDVDEIYNSISKDSKVSNKAIHKKLLVEDFAVNLNKKVVGNEVDPVIGRDDEIKSLIEILCRRGKNNPLLIGEAGVGKTAIVEELARRIVEGNVPKPLKGKTILSLPMANLVAGTKYRGEFEERVSKILKELEENDDIIVFIDEVHTIVGAGGAEGAIDASNIIKPALARGKIQLIGATTTYEYHNFIEKDKALNRRFQIIMIEEPTKDKTKEILKKLKPLYEAYHFVSISDDIIDLIVELSSTYIYEYYQPDKSIDILDEVCTKASLLESKNDTELLKINTKLQEVISNKKKAIIKQDFDLASTYKEKEKELLTKKNELELNLMTKRKAKKITKEMVADVIYLKTKIPVYEINKSSRKIINDLDKNLKKAVLGQDEIITDLCNRVKKVRLGFQEKPHIESFLFCGRTGVGKTLLVKEFAKLLYGESNFIRLDMSEYKEAHTVSKIIGSPPGYVGFDNHLTILDTIRMHPHSVVLLDEIEKASSEVMKLFLQVLDEGVLTDSRGRKVRFDNVFLFMTTNLGYSNDSIGFTDSKNNVDIEEFLGVEFVNRIGKIYYFNDISSDVIHKIVEKRLNVLIEGFKKKDLKIKISPTIVDKVIEESNYEKFGARRVDKVIDEVVTPIIVDAWYNGKKEITV</sequence>
<name>A0A9D1DV60_9FIRM</name>
<keyword evidence="2 6" id="KW-0547">Nucleotide-binding</keyword>
<keyword evidence="8" id="KW-0378">Hydrolase</keyword>
<keyword evidence="1 5" id="KW-0677">Repeat</keyword>
<keyword evidence="3 6" id="KW-0067">ATP-binding</keyword>
<dbReference type="GO" id="GO:0005524">
    <property type="term" value="F:ATP binding"/>
    <property type="evidence" value="ECO:0007669"/>
    <property type="project" value="UniProtKB-KW"/>
</dbReference>
<proteinExistence type="inferred from homology"/>
<dbReference type="InterPro" id="IPR003593">
    <property type="entry name" value="AAA+_ATPase"/>
</dbReference>
<dbReference type="InterPro" id="IPR003959">
    <property type="entry name" value="ATPase_AAA_core"/>
</dbReference>
<dbReference type="EMBL" id="DVHC01000055">
    <property type="protein sequence ID" value="HIR59461.1"/>
    <property type="molecule type" value="Genomic_DNA"/>
</dbReference>
<dbReference type="PROSITE" id="PS00870">
    <property type="entry name" value="CLPAB_1"/>
    <property type="match status" value="1"/>
</dbReference>
<dbReference type="Gene3D" id="4.10.860.10">
    <property type="entry name" value="UVR domain"/>
    <property type="match status" value="1"/>
</dbReference>
<evidence type="ECO:0000256" key="6">
    <source>
        <dbReference type="RuleBase" id="RU004432"/>
    </source>
</evidence>
<dbReference type="InterPro" id="IPR028299">
    <property type="entry name" value="ClpA/B_CS2"/>
</dbReference>
<dbReference type="InterPro" id="IPR041546">
    <property type="entry name" value="ClpA/ClpB_AAA_lid"/>
</dbReference>
<gene>
    <name evidence="8" type="ORF">IAB38_05360</name>
</gene>
<dbReference type="SUPFAM" id="SSF81923">
    <property type="entry name" value="Double Clp-N motif"/>
    <property type="match status" value="1"/>
</dbReference>
<keyword evidence="8" id="KW-0645">Protease</keyword>
<organism evidence="8 9">
    <name type="scientific">Candidatus Onthousia excrementipullorum</name>
    <dbReference type="NCBI Taxonomy" id="2840884"/>
    <lineage>
        <taxon>Bacteria</taxon>
        <taxon>Bacillati</taxon>
        <taxon>Bacillota</taxon>
        <taxon>Bacilli</taxon>
        <taxon>Candidatus Onthousia</taxon>
    </lineage>
</organism>
<dbReference type="InterPro" id="IPR027417">
    <property type="entry name" value="P-loop_NTPase"/>
</dbReference>
<comment type="caution">
    <text evidence="8">The sequence shown here is derived from an EMBL/GenBank/DDBJ whole genome shotgun (WGS) entry which is preliminary data.</text>
</comment>